<organism evidence="9 10">
    <name type="scientific">Coccomyxa subellipsoidea</name>
    <dbReference type="NCBI Taxonomy" id="248742"/>
    <lineage>
        <taxon>Eukaryota</taxon>
        <taxon>Viridiplantae</taxon>
        <taxon>Chlorophyta</taxon>
        <taxon>core chlorophytes</taxon>
        <taxon>Trebouxiophyceae</taxon>
        <taxon>Trebouxiophyceae incertae sedis</taxon>
        <taxon>Coccomyxaceae</taxon>
        <taxon>Coccomyxa</taxon>
    </lineage>
</organism>
<keyword evidence="5 6" id="KW-0472">Membrane</keyword>
<keyword evidence="3 6" id="KW-0812">Transmembrane</keyword>
<name>A0ABR2YP25_9CHLO</name>
<accession>A0ABR2YP25</accession>
<feature type="compositionally biased region" description="Polar residues" evidence="7">
    <location>
        <begin position="10"/>
        <end position="22"/>
    </location>
</feature>
<dbReference type="PANTHER" id="PTHR12822:SF2">
    <property type="entry name" value="PROTEIN YIPF"/>
    <property type="match status" value="1"/>
</dbReference>
<comment type="subcellular location">
    <subcellularLocation>
        <location evidence="6">Golgi apparatus membrane</location>
        <topology evidence="6">Multi-pass membrane protein</topology>
    </subcellularLocation>
    <subcellularLocation>
        <location evidence="1">Membrane</location>
        <topology evidence="1">Multi-pass membrane protein</topology>
    </subcellularLocation>
</comment>
<evidence type="ECO:0000256" key="3">
    <source>
        <dbReference type="ARBA" id="ARBA00022692"/>
    </source>
</evidence>
<comment type="caution">
    <text evidence="9">The sequence shown here is derived from an EMBL/GenBank/DDBJ whole genome shotgun (WGS) entry which is preliminary data.</text>
</comment>
<evidence type="ECO:0000313" key="9">
    <source>
        <dbReference type="EMBL" id="KAK9908355.1"/>
    </source>
</evidence>
<evidence type="ECO:0000256" key="7">
    <source>
        <dbReference type="SAM" id="MobiDB-lite"/>
    </source>
</evidence>
<dbReference type="Pfam" id="PF04893">
    <property type="entry name" value="Yip1"/>
    <property type="match status" value="1"/>
</dbReference>
<evidence type="ECO:0000256" key="1">
    <source>
        <dbReference type="ARBA" id="ARBA00004141"/>
    </source>
</evidence>
<comment type="caution">
    <text evidence="6">Lacks conserved residue(s) required for the propagation of feature annotation.</text>
</comment>
<feature type="compositionally biased region" description="Polar residues" evidence="7">
    <location>
        <begin position="65"/>
        <end position="80"/>
    </location>
</feature>
<feature type="transmembrane region" description="Helical" evidence="6">
    <location>
        <begin position="286"/>
        <end position="305"/>
    </location>
</feature>
<dbReference type="PANTHER" id="PTHR12822">
    <property type="entry name" value="PROTEIN YIPF"/>
    <property type="match status" value="1"/>
</dbReference>
<feature type="domain" description="Yip1" evidence="8">
    <location>
        <begin position="187"/>
        <end position="350"/>
    </location>
</feature>
<feature type="compositionally biased region" description="Low complexity" evidence="7">
    <location>
        <begin position="48"/>
        <end position="59"/>
    </location>
</feature>
<dbReference type="InterPro" id="IPR039765">
    <property type="entry name" value="Yip5/YIPF1/YIPF2"/>
</dbReference>
<comment type="similarity">
    <text evidence="2 6">Belongs to the YIP1 family.</text>
</comment>
<keyword evidence="4 6" id="KW-1133">Transmembrane helix</keyword>
<keyword evidence="10" id="KW-1185">Reference proteome</keyword>
<evidence type="ECO:0000256" key="6">
    <source>
        <dbReference type="RuleBase" id="RU361264"/>
    </source>
</evidence>
<feature type="transmembrane region" description="Helical" evidence="6">
    <location>
        <begin position="253"/>
        <end position="274"/>
    </location>
</feature>
<feature type="transmembrane region" description="Helical" evidence="6">
    <location>
        <begin position="340"/>
        <end position="362"/>
    </location>
</feature>
<evidence type="ECO:0000256" key="5">
    <source>
        <dbReference type="ARBA" id="ARBA00023136"/>
    </source>
</evidence>
<dbReference type="Proteomes" id="UP001491310">
    <property type="component" value="Unassembled WGS sequence"/>
</dbReference>
<evidence type="ECO:0000313" key="10">
    <source>
        <dbReference type="Proteomes" id="UP001491310"/>
    </source>
</evidence>
<evidence type="ECO:0000259" key="8">
    <source>
        <dbReference type="Pfam" id="PF04893"/>
    </source>
</evidence>
<reference evidence="9 10" key="1">
    <citation type="journal article" date="2024" name="Nat. Commun.">
        <title>Phylogenomics reveals the evolutionary origins of lichenization in chlorophyte algae.</title>
        <authorList>
            <person name="Puginier C."/>
            <person name="Libourel C."/>
            <person name="Otte J."/>
            <person name="Skaloud P."/>
            <person name="Haon M."/>
            <person name="Grisel S."/>
            <person name="Petersen M."/>
            <person name="Berrin J.G."/>
            <person name="Delaux P.M."/>
            <person name="Dal Grande F."/>
            <person name="Keller J."/>
        </authorList>
    </citation>
    <scope>NUCLEOTIDE SEQUENCE [LARGE SCALE GENOMIC DNA]</scope>
    <source>
        <strain evidence="9 10">SAG 216-7</strain>
    </source>
</reference>
<feature type="compositionally biased region" description="Polar residues" evidence="7">
    <location>
        <begin position="30"/>
        <end position="41"/>
    </location>
</feature>
<proteinExistence type="inferred from homology"/>
<feature type="region of interest" description="Disordered" evidence="7">
    <location>
        <begin position="1"/>
        <end position="82"/>
    </location>
</feature>
<dbReference type="EMBL" id="JALJOT010000008">
    <property type="protein sequence ID" value="KAK9908355.1"/>
    <property type="molecule type" value="Genomic_DNA"/>
</dbReference>
<evidence type="ECO:0000256" key="2">
    <source>
        <dbReference type="ARBA" id="ARBA00010596"/>
    </source>
</evidence>
<protein>
    <recommendedName>
        <fullName evidence="6">Protein YIP</fullName>
    </recommendedName>
</protein>
<evidence type="ECO:0000256" key="4">
    <source>
        <dbReference type="ARBA" id="ARBA00022989"/>
    </source>
</evidence>
<dbReference type="InterPro" id="IPR006977">
    <property type="entry name" value="Yip1_dom"/>
</dbReference>
<feature type="transmembrane region" description="Helical" evidence="6">
    <location>
        <begin position="311"/>
        <end position="328"/>
    </location>
</feature>
<sequence length="368" mass="39741">MDNQGWKALHNSSPNRSPTKGSQGEGGYDVQSTYFPAQSTGYVPPHPSSSDPFPQDSPFAGTSMGYGSSSVPSASGQQQPEVVPAVMPTHSAPHAGPATGDTVLHFQESNIPSYGVSGKVGTSDVPRVQSYAPTSSLLGAGAVPSANAGDSNPKFSLFNLKSYRKYFNVDTQDVLIRMKDSVVGALKPDFFEKTTDNADLYGPFWIATTLVFVTAVTGNYASYVSYHHKHAAATGSETQAWYYDIDKVGYSAIVFYGYVGVIGLTLWAMLKWWFKSDVALAQVWCIYGYALSIYIPISFVCVVPYEAVRWAMIAVATVLSGLFLLLNFKGPIFDVAGAKAFPVWLGLGALHVGLGLALKLYFFQYWSS</sequence>
<gene>
    <name evidence="9" type="ORF">WJX75_006546</name>
</gene>